<protein>
    <submittedName>
        <fullName evidence="2">Uncharacterized protein</fullName>
    </submittedName>
</protein>
<proteinExistence type="predicted"/>
<dbReference type="AlphaFoldDB" id="A0A0B7MVP2"/>
<evidence type="ECO:0000256" key="1">
    <source>
        <dbReference type="SAM" id="MobiDB-lite"/>
    </source>
</evidence>
<organism evidence="2 3">
    <name type="scientific">Parasitella parasitica</name>
    <dbReference type="NCBI Taxonomy" id="35722"/>
    <lineage>
        <taxon>Eukaryota</taxon>
        <taxon>Fungi</taxon>
        <taxon>Fungi incertae sedis</taxon>
        <taxon>Mucoromycota</taxon>
        <taxon>Mucoromycotina</taxon>
        <taxon>Mucoromycetes</taxon>
        <taxon>Mucorales</taxon>
        <taxon>Mucorineae</taxon>
        <taxon>Mucoraceae</taxon>
        <taxon>Parasitella</taxon>
    </lineage>
</organism>
<name>A0A0B7MVP2_9FUNG</name>
<dbReference type="EMBL" id="LN719137">
    <property type="protein sequence ID" value="CEP07183.1"/>
    <property type="molecule type" value="Genomic_DNA"/>
</dbReference>
<keyword evidence="3" id="KW-1185">Reference proteome</keyword>
<gene>
    <name evidence="2" type="primary">PARPA_00462.1 scaffold 888</name>
</gene>
<sequence>MTEKYTTEESSDDDEEDPEFENVVENPTDENFDVSASYIRVLTSVVFHAVSIQGTVSFNYVRDRLYADKKDDMPLNALKISADIINSLRQITLKQDQFKHIRIQQRSFFL</sequence>
<reference evidence="2 3" key="1">
    <citation type="submission" date="2014-09" db="EMBL/GenBank/DDBJ databases">
        <authorList>
            <person name="Ellenberger Sabrina"/>
        </authorList>
    </citation>
    <scope>NUCLEOTIDE SEQUENCE [LARGE SCALE GENOMIC DNA]</scope>
    <source>
        <strain evidence="2 3">CBS 412.66</strain>
    </source>
</reference>
<feature type="region of interest" description="Disordered" evidence="1">
    <location>
        <begin position="1"/>
        <end position="26"/>
    </location>
</feature>
<dbReference type="Proteomes" id="UP000054107">
    <property type="component" value="Unassembled WGS sequence"/>
</dbReference>
<evidence type="ECO:0000313" key="3">
    <source>
        <dbReference type="Proteomes" id="UP000054107"/>
    </source>
</evidence>
<accession>A0A0B7MVP2</accession>
<feature type="compositionally biased region" description="Acidic residues" evidence="1">
    <location>
        <begin position="9"/>
        <end position="26"/>
    </location>
</feature>
<evidence type="ECO:0000313" key="2">
    <source>
        <dbReference type="EMBL" id="CEP07183.1"/>
    </source>
</evidence>